<accession>A0A6J4L583</accession>
<evidence type="ECO:0000256" key="1">
    <source>
        <dbReference type="SAM" id="MobiDB-lite"/>
    </source>
</evidence>
<proteinExistence type="predicted"/>
<dbReference type="EMBL" id="CADCTV010000365">
    <property type="protein sequence ID" value="CAA9322486.1"/>
    <property type="molecule type" value="Genomic_DNA"/>
</dbReference>
<feature type="region of interest" description="Disordered" evidence="1">
    <location>
        <begin position="1"/>
        <end position="23"/>
    </location>
</feature>
<dbReference type="AlphaFoldDB" id="A0A6J4L583"/>
<evidence type="ECO:0000313" key="2">
    <source>
        <dbReference type="EMBL" id="CAA9322486.1"/>
    </source>
</evidence>
<feature type="region of interest" description="Disordered" evidence="1">
    <location>
        <begin position="69"/>
        <end position="93"/>
    </location>
</feature>
<name>A0A6J4L583_9BACT</name>
<reference evidence="2" key="1">
    <citation type="submission" date="2020-02" db="EMBL/GenBank/DDBJ databases">
        <authorList>
            <person name="Meier V. D."/>
        </authorList>
    </citation>
    <scope>NUCLEOTIDE SEQUENCE</scope>
    <source>
        <strain evidence="2">AVDCRST_MAG89</strain>
    </source>
</reference>
<protein>
    <submittedName>
        <fullName evidence="2">Uncharacterized protein</fullName>
    </submittedName>
</protein>
<sequence length="93" mass="10070">APARVPQPDAAQHQVGAAPPGRGVAAQARHQLVPRFLLDQRHLPAAPLVGVAHQSAPGHHHARIHRVHRPALGPLDPDRRQFTHGRSLPRDPV</sequence>
<feature type="compositionally biased region" description="Low complexity" evidence="1">
    <location>
        <begin position="14"/>
        <end position="23"/>
    </location>
</feature>
<gene>
    <name evidence="2" type="ORF">AVDCRST_MAG89-1710</name>
</gene>
<organism evidence="2">
    <name type="scientific">uncultured Gemmatimonadota bacterium</name>
    <dbReference type="NCBI Taxonomy" id="203437"/>
    <lineage>
        <taxon>Bacteria</taxon>
        <taxon>Pseudomonadati</taxon>
        <taxon>Gemmatimonadota</taxon>
        <taxon>environmental samples</taxon>
    </lineage>
</organism>
<feature type="non-terminal residue" evidence="2">
    <location>
        <position position="1"/>
    </location>
</feature>
<feature type="non-terminal residue" evidence="2">
    <location>
        <position position="93"/>
    </location>
</feature>